<keyword evidence="1" id="KW-0812">Transmembrane</keyword>
<dbReference type="Proteomes" id="UP000663860">
    <property type="component" value="Unassembled WGS sequence"/>
</dbReference>
<protein>
    <submittedName>
        <fullName evidence="2">Uncharacterized protein</fullName>
    </submittedName>
</protein>
<organism evidence="2 3">
    <name type="scientific">Adineta steineri</name>
    <dbReference type="NCBI Taxonomy" id="433720"/>
    <lineage>
        <taxon>Eukaryota</taxon>
        <taxon>Metazoa</taxon>
        <taxon>Spiralia</taxon>
        <taxon>Gnathifera</taxon>
        <taxon>Rotifera</taxon>
        <taxon>Eurotatoria</taxon>
        <taxon>Bdelloidea</taxon>
        <taxon>Adinetida</taxon>
        <taxon>Adinetidae</taxon>
        <taxon>Adineta</taxon>
    </lineage>
</organism>
<evidence type="ECO:0000256" key="1">
    <source>
        <dbReference type="SAM" id="Phobius"/>
    </source>
</evidence>
<sequence length="270" mass="29778">MHTNQVYSELVTVNNGTRKWWHRRWVKIIGISVIVLIVVATILALVLNFVVFAPKKSETSTTAVTSSSPLTITISTPTSLLTTTPLVTSTTTLSQTTTTIPLVTPIITLPQITTTTATTATTTTIITATVTPTTTLPQTTTTTSQLVTSTTTLSQTTATTTTQQPVNHPDYLFPWCVREIPPNEQVLTQVLALTHQALPFLFTTKIDFHTVINSIWSLNHLVYCYLNGIYGTWTNFIAPDVTSLSMQYLLFESGCMDWDVLPKLLKNVMK</sequence>
<keyword evidence="1" id="KW-0472">Membrane</keyword>
<keyword evidence="1" id="KW-1133">Transmembrane helix</keyword>
<name>A0A815J6Z2_9BILA</name>
<comment type="caution">
    <text evidence="2">The sequence shown here is derived from an EMBL/GenBank/DDBJ whole genome shotgun (WGS) entry which is preliminary data.</text>
</comment>
<feature type="transmembrane region" description="Helical" evidence="1">
    <location>
        <begin position="28"/>
        <end position="52"/>
    </location>
</feature>
<evidence type="ECO:0000313" key="2">
    <source>
        <dbReference type="EMBL" id="CAF1375347.1"/>
    </source>
</evidence>
<proteinExistence type="predicted"/>
<accession>A0A815J6Z2</accession>
<dbReference type="EMBL" id="CAJNOE010001021">
    <property type="protein sequence ID" value="CAF1375347.1"/>
    <property type="molecule type" value="Genomic_DNA"/>
</dbReference>
<gene>
    <name evidence="2" type="ORF">IZO911_LOCUS38096</name>
</gene>
<reference evidence="2" key="1">
    <citation type="submission" date="2021-02" db="EMBL/GenBank/DDBJ databases">
        <authorList>
            <person name="Nowell W R."/>
        </authorList>
    </citation>
    <scope>NUCLEOTIDE SEQUENCE</scope>
</reference>
<dbReference type="AlphaFoldDB" id="A0A815J6Z2"/>
<evidence type="ECO:0000313" key="3">
    <source>
        <dbReference type="Proteomes" id="UP000663860"/>
    </source>
</evidence>